<gene>
    <name evidence="1" type="ORF">SKAU_G00173540</name>
</gene>
<evidence type="ECO:0000313" key="2">
    <source>
        <dbReference type="Proteomes" id="UP001152622"/>
    </source>
</evidence>
<dbReference type="Proteomes" id="UP001152622">
    <property type="component" value="Chromosome 5"/>
</dbReference>
<evidence type="ECO:0000313" key="1">
    <source>
        <dbReference type="EMBL" id="KAJ8360829.1"/>
    </source>
</evidence>
<dbReference type="PROSITE" id="PS51257">
    <property type="entry name" value="PROKAR_LIPOPROTEIN"/>
    <property type="match status" value="1"/>
</dbReference>
<sequence>MDNKLYTPQRQAHQLRRETKVSLVQIPHWAASACLPELNKDNHSGNVSANQLWPYILPANRGHSGVWLLSDGLDHGA</sequence>
<protein>
    <submittedName>
        <fullName evidence="1">Uncharacterized protein</fullName>
    </submittedName>
</protein>
<accession>A0A9Q1FKW2</accession>
<comment type="caution">
    <text evidence="1">The sequence shown here is derived from an EMBL/GenBank/DDBJ whole genome shotgun (WGS) entry which is preliminary data.</text>
</comment>
<keyword evidence="2" id="KW-1185">Reference proteome</keyword>
<reference evidence="1" key="1">
    <citation type="journal article" date="2023" name="Science">
        <title>Genome structures resolve the early diversification of teleost fishes.</title>
        <authorList>
            <person name="Parey E."/>
            <person name="Louis A."/>
            <person name="Montfort J."/>
            <person name="Bouchez O."/>
            <person name="Roques C."/>
            <person name="Iampietro C."/>
            <person name="Lluch J."/>
            <person name="Castinel A."/>
            <person name="Donnadieu C."/>
            <person name="Desvignes T."/>
            <person name="Floi Bucao C."/>
            <person name="Jouanno E."/>
            <person name="Wen M."/>
            <person name="Mejri S."/>
            <person name="Dirks R."/>
            <person name="Jansen H."/>
            <person name="Henkel C."/>
            <person name="Chen W.J."/>
            <person name="Zahm M."/>
            <person name="Cabau C."/>
            <person name="Klopp C."/>
            <person name="Thompson A.W."/>
            <person name="Robinson-Rechavi M."/>
            <person name="Braasch I."/>
            <person name="Lecointre G."/>
            <person name="Bobe J."/>
            <person name="Postlethwait J.H."/>
            <person name="Berthelot C."/>
            <person name="Roest Crollius H."/>
            <person name="Guiguen Y."/>
        </authorList>
    </citation>
    <scope>NUCLEOTIDE SEQUENCE</scope>
    <source>
        <strain evidence="1">WJC10195</strain>
    </source>
</reference>
<proteinExistence type="predicted"/>
<dbReference type="EMBL" id="JAINUF010000005">
    <property type="protein sequence ID" value="KAJ8360829.1"/>
    <property type="molecule type" value="Genomic_DNA"/>
</dbReference>
<dbReference type="OrthoDB" id="10364837at2759"/>
<name>A0A9Q1FKW2_SYNKA</name>
<organism evidence="1 2">
    <name type="scientific">Synaphobranchus kaupii</name>
    <name type="common">Kaup's arrowtooth eel</name>
    <dbReference type="NCBI Taxonomy" id="118154"/>
    <lineage>
        <taxon>Eukaryota</taxon>
        <taxon>Metazoa</taxon>
        <taxon>Chordata</taxon>
        <taxon>Craniata</taxon>
        <taxon>Vertebrata</taxon>
        <taxon>Euteleostomi</taxon>
        <taxon>Actinopterygii</taxon>
        <taxon>Neopterygii</taxon>
        <taxon>Teleostei</taxon>
        <taxon>Anguilliformes</taxon>
        <taxon>Synaphobranchidae</taxon>
        <taxon>Synaphobranchus</taxon>
    </lineage>
</organism>
<dbReference type="AlphaFoldDB" id="A0A9Q1FKW2"/>